<evidence type="ECO:0000256" key="10">
    <source>
        <dbReference type="ARBA" id="ARBA00023136"/>
    </source>
</evidence>
<evidence type="ECO:0000256" key="7">
    <source>
        <dbReference type="ARBA" id="ARBA00022958"/>
    </source>
</evidence>
<evidence type="ECO:0000256" key="13">
    <source>
        <dbReference type="SAM" id="MobiDB-lite"/>
    </source>
</evidence>
<feature type="compositionally biased region" description="Low complexity" evidence="13">
    <location>
        <begin position="7"/>
        <end position="18"/>
    </location>
</feature>
<dbReference type="GO" id="GO:0005267">
    <property type="term" value="F:potassium channel activity"/>
    <property type="evidence" value="ECO:0007669"/>
    <property type="project" value="UniProtKB-KW"/>
</dbReference>
<evidence type="ECO:0000256" key="8">
    <source>
        <dbReference type="ARBA" id="ARBA00022989"/>
    </source>
</evidence>
<dbReference type="Proteomes" id="UP000298596">
    <property type="component" value="Plasmid p1"/>
</dbReference>
<proteinExistence type="inferred from homology"/>
<keyword evidence="10 14" id="KW-0472">Membrane</keyword>
<dbReference type="GO" id="GO:0016020">
    <property type="term" value="C:membrane"/>
    <property type="evidence" value="ECO:0007669"/>
    <property type="project" value="UniProtKB-SubCell"/>
</dbReference>
<evidence type="ECO:0000256" key="3">
    <source>
        <dbReference type="ARBA" id="ARBA00022448"/>
    </source>
</evidence>
<keyword evidence="3" id="KW-0813">Transport</keyword>
<keyword evidence="4" id="KW-0633">Potassium transport</keyword>
<evidence type="ECO:0000256" key="4">
    <source>
        <dbReference type="ARBA" id="ARBA00022538"/>
    </source>
</evidence>
<keyword evidence="11" id="KW-0407">Ion channel</keyword>
<dbReference type="PANTHER" id="PTHR31462">
    <property type="entry name" value="ENDOSOMAL/LYSOSOMAL POTASSIUM CHANNEL TMEM175"/>
    <property type="match status" value="1"/>
</dbReference>
<feature type="transmembrane region" description="Helical" evidence="14">
    <location>
        <begin position="191"/>
        <end position="220"/>
    </location>
</feature>
<feature type="transmembrane region" description="Helical" evidence="14">
    <location>
        <begin position="141"/>
        <end position="161"/>
    </location>
</feature>
<keyword evidence="5 14" id="KW-0812">Transmembrane</keyword>
<keyword evidence="8 14" id="KW-1133">Transmembrane helix</keyword>
<evidence type="ECO:0000313" key="15">
    <source>
        <dbReference type="EMBL" id="QCO04905.1"/>
    </source>
</evidence>
<geneLocation type="plasmid" evidence="15">
    <name>p1</name>
</geneLocation>
<evidence type="ECO:0000256" key="9">
    <source>
        <dbReference type="ARBA" id="ARBA00023065"/>
    </source>
</evidence>
<comment type="similarity">
    <text evidence="2">Belongs to the TMEM175 family.</text>
</comment>
<evidence type="ECO:0000256" key="14">
    <source>
        <dbReference type="SAM" id="Phobius"/>
    </source>
</evidence>
<organism evidence="15 16">
    <name type="scientific">Azospirillum brasilense</name>
    <dbReference type="NCBI Taxonomy" id="192"/>
    <lineage>
        <taxon>Bacteria</taxon>
        <taxon>Pseudomonadati</taxon>
        <taxon>Pseudomonadota</taxon>
        <taxon>Alphaproteobacteria</taxon>
        <taxon>Rhodospirillales</taxon>
        <taxon>Azospirillaceae</taxon>
        <taxon>Azospirillum</taxon>
    </lineage>
</organism>
<name>A0A4D8Q3Q1_AZOBR</name>
<keyword evidence="9" id="KW-0406">Ion transport</keyword>
<evidence type="ECO:0000256" key="6">
    <source>
        <dbReference type="ARBA" id="ARBA00022826"/>
    </source>
</evidence>
<sequence length="237" mass="26321">MDQRRTAASSFHSASFHSDGIPPFEETPSPARLEGFSDGVFAIIITLLVLDIRVPREATLHGEPLAAALLKQWPVYVAYVPSFLQVGVVWAIHHTMFHHIRRSDHVLLVCNLLLLLCVAVLPFTTALLAEYARAGEVELRLAALIYSAALAGAGIFFSTIWQHALRAGLVDARADPHRLYALGWHWELVPLFYGVAFGLAYVAPYLSVGMYMLLLIYYALPGPSVVRWMRARRAAKT</sequence>
<feature type="transmembrane region" description="Helical" evidence="14">
    <location>
        <begin position="105"/>
        <end position="129"/>
    </location>
</feature>
<keyword evidence="7" id="KW-0630">Potassium</keyword>
<dbReference type="AlphaFoldDB" id="A0A4D8Q3Q1"/>
<accession>A0A4D8Q3Q1</accession>
<evidence type="ECO:0000313" key="16">
    <source>
        <dbReference type="Proteomes" id="UP000298596"/>
    </source>
</evidence>
<comment type="catalytic activity">
    <reaction evidence="12">
        <text>K(+)(in) = K(+)(out)</text>
        <dbReference type="Rhea" id="RHEA:29463"/>
        <dbReference type="ChEBI" id="CHEBI:29103"/>
    </reaction>
</comment>
<keyword evidence="15" id="KW-0614">Plasmid</keyword>
<comment type="subcellular location">
    <subcellularLocation>
        <location evidence="1">Membrane</location>
        <topology evidence="1">Multi-pass membrane protein</topology>
    </subcellularLocation>
</comment>
<dbReference type="EMBL" id="CP032331">
    <property type="protein sequence ID" value="QCO04905.1"/>
    <property type="molecule type" value="Genomic_DNA"/>
</dbReference>
<keyword evidence="6" id="KW-0631">Potassium channel</keyword>
<protein>
    <submittedName>
        <fullName evidence="15">DUF1211 domain-containing protein</fullName>
    </submittedName>
</protein>
<evidence type="ECO:0000256" key="2">
    <source>
        <dbReference type="ARBA" id="ARBA00006920"/>
    </source>
</evidence>
<gene>
    <name evidence="15" type="ORF">D3867_14680</name>
</gene>
<feature type="region of interest" description="Disordered" evidence="13">
    <location>
        <begin position="1"/>
        <end position="22"/>
    </location>
</feature>
<dbReference type="PANTHER" id="PTHR31462:SF5">
    <property type="entry name" value="ENDOSOMAL_LYSOSOMAL PROTON CHANNEL TMEM175"/>
    <property type="match status" value="1"/>
</dbReference>
<reference evidence="15 16" key="1">
    <citation type="submission" date="2018-09" db="EMBL/GenBank/DDBJ databases">
        <title>Whole genome based analysis of evolution and adaptive divergence in Indian and Brazilian strains of Azospirillum brasilense.</title>
        <authorList>
            <person name="Singh C."/>
            <person name="Tripathi A.K."/>
        </authorList>
    </citation>
    <scope>NUCLEOTIDE SEQUENCE [LARGE SCALE GENOMIC DNA]</scope>
    <source>
        <strain evidence="15 16">MTCC4036</strain>
        <plasmid evidence="15 16">p1</plasmid>
    </source>
</reference>
<evidence type="ECO:0000256" key="11">
    <source>
        <dbReference type="ARBA" id="ARBA00023303"/>
    </source>
</evidence>
<evidence type="ECO:0000256" key="1">
    <source>
        <dbReference type="ARBA" id="ARBA00004141"/>
    </source>
</evidence>
<evidence type="ECO:0000256" key="12">
    <source>
        <dbReference type="ARBA" id="ARBA00034430"/>
    </source>
</evidence>
<dbReference type="InterPro" id="IPR010617">
    <property type="entry name" value="TMEM175-like"/>
</dbReference>
<evidence type="ECO:0000256" key="5">
    <source>
        <dbReference type="ARBA" id="ARBA00022692"/>
    </source>
</evidence>
<dbReference type="Pfam" id="PF06736">
    <property type="entry name" value="TMEM175"/>
    <property type="match status" value="1"/>
</dbReference>
<dbReference type="GO" id="GO:0015252">
    <property type="term" value="F:proton channel activity"/>
    <property type="evidence" value="ECO:0007669"/>
    <property type="project" value="InterPro"/>
</dbReference>